<accession>A0A8T7M3K3</accession>
<sequence>MSLTVYNTLSSKIEQFETIVPGEVRMYVCGPTVYDNSHIGHAMSALVYDIVRRYLEFKGYKVIHAQNFTDIDDKIIRRAAEMGVPWQPMTEKYINQFLEWMDALNVKRATIYPRATNELGNILATIQTLIEKGFAYPASNGDVYYRVNAKPEYGELKHQSLDELQVGARIAPDEAKENALDFALWKAAKPGEPSWESPWGDGRPGWHIECTAMAVEHLGEQIDIHGGGADLIFPHHENEIAQSEAATGKRPFVRYWMHNGLLQMGSDKMSKSLGNFVTVGDILENYDADTLRAFILGSVYRNPLSFSEESFVAAQRGLERLKAVFSPVEKWGEPDDTAGNPATTATLYAAAEQARANFTEAMDSDFNSAIAIAALYDLTRELNRGREQGASPQSLHQARALLLELGNVLGLRLDRDTSPKRGLEAAPFISLLVETRTALKAAKQYQLADQIRDKLKALGVKVEDRPDGTNWKFES</sequence>
<dbReference type="NCBIfam" id="TIGR00435">
    <property type="entry name" value="cysS"/>
    <property type="match status" value="1"/>
</dbReference>
<dbReference type="PANTHER" id="PTHR10890:SF3">
    <property type="entry name" value="CYSTEINE--TRNA LIGASE, CYTOPLASMIC"/>
    <property type="match status" value="1"/>
</dbReference>
<evidence type="ECO:0000256" key="9">
    <source>
        <dbReference type="ARBA" id="ARBA00022840"/>
    </source>
</evidence>
<feature type="binding site" evidence="13">
    <location>
        <position position="271"/>
    </location>
    <ligand>
        <name>ATP</name>
        <dbReference type="ChEBI" id="CHEBI:30616"/>
    </ligand>
</feature>
<evidence type="ECO:0000256" key="10">
    <source>
        <dbReference type="ARBA" id="ARBA00022917"/>
    </source>
</evidence>
<reference evidence="15 17" key="1">
    <citation type="submission" date="2020-06" db="EMBL/GenBank/DDBJ databases">
        <title>Anoxygenic phototrophic Chloroflexota member uses a Type I reaction center.</title>
        <authorList>
            <person name="Tsuji J.M."/>
            <person name="Shaw N.A."/>
            <person name="Nagashima S."/>
            <person name="Venkiteswaran J."/>
            <person name="Schiff S.L."/>
            <person name="Hanada S."/>
            <person name="Tank M."/>
            <person name="Neufeld J.D."/>
        </authorList>
    </citation>
    <scope>NUCLEOTIDE SEQUENCE [LARGE SCALE GENOMIC DNA]</scope>
    <source>
        <strain evidence="15">L227-S17</strain>
    </source>
</reference>
<keyword evidence="9 13" id="KW-0067">ATP-binding</keyword>
<dbReference type="PANTHER" id="PTHR10890">
    <property type="entry name" value="CYSTEINYL-TRNA SYNTHETASE"/>
    <property type="match status" value="1"/>
</dbReference>
<name>A0A8T7M3K3_9CHLR</name>
<evidence type="ECO:0000256" key="2">
    <source>
        <dbReference type="ARBA" id="ARBA00005594"/>
    </source>
</evidence>
<keyword evidence="18" id="KW-1185">Reference proteome</keyword>
<feature type="binding site" evidence="13">
    <location>
        <position position="29"/>
    </location>
    <ligand>
        <name>Zn(2+)</name>
        <dbReference type="ChEBI" id="CHEBI:29105"/>
    </ligand>
</feature>
<keyword evidence="8 13" id="KW-0862">Zinc</keyword>
<evidence type="ECO:0000313" key="17">
    <source>
        <dbReference type="Proteomes" id="UP000521676"/>
    </source>
</evidence>
<organism evidence="15 17">
    <name type="scientific">Candidatus Chlorohelix allophototropha</name>
    <dbReference type="NCBI Taxonomy" id="3003348"/>
    <lineage>
        <taxon>Bacteria</taxon>
        <taxon>Bacillati</taxon>
        <taxon>Chloroflexota</taxon>
        <taxon>Chloroflexia</taxon>
        <taxon>Candidatus Chloroheliales</taxon>
        <taxon>Candidatus Chloroheliaceae</taxon>
        <taxon>Candidatus Chlorohelix</taxon>
    </lineage>
</organism>
<dbReference type="SUPFAM" id="SSF52374">
    <property type="entry name" value="Nucleotidylyl transferase"/>
    <property type="match status" value="1"/>
</dbReference>
<dbReference type="Pfam" id="PF01406">
    <property type="entry name" value="tRNA-synt_1e"/>
    <property type="match status" value="1"/>
</dbReference>
<feature type="domain" description="Cysteinyl-tRNA synthetase class Ia DALR" evidence="14">
    <location>
        <begin position="357"/>
        <end position="423"/>
    </location>
</feature>
<dbReference type="InterPro" id="IPR032678">
    <property type="entry name" value="tRNA-synt_1_cat_dom"/>
</dbReference>
<dbReference type="GO" id="GO:0006423">
    <property type="term" value="P:cysteinyl-tRNA aminoacylation"/>
    <property type="evidence" value="ECO:0007669"/>
    <property type="project" value="UniProtKB-UniRule"/>
</dbReference>
<dbReference type="Proteomes" id="UP001431572">
    <property type="component" value="Chromosome 1"/>
</dbReference>
<dbReference type="GO" id="GO:0004817">
    <property type="term" value="F:cysteine-tRNA ligase activity"/>
    <property type="evidence" value="ECO:0007669"/>
    <property type="project" value="UniProtKB-UniRule"/>
</dbReference>
<dbReference type="InterPro" id="IPR014729">
    <property type="entry name" value="Rossmann-like_a/b/a_fold"/>
</dbReference>
<reference evidence="16" key="2">
    <citation type="journal article" date="2024" name="Nature">
        <title>Anoxygenic phototroph of the Chloroflexota uses a type I reaction centre.</title>
        <authorList>
            <person name="Tsuji J.M."/>
            <person name="Shaw N.A."/>
            <person name="Nagashima S."/>
            <person name="Venkiteswaran J.J."/>
            <person name="Schiff S.L."/>
            <person name="Watanabe T."/>
            <person name="Fukui M."/>
            <person name="Hanada S."/>
            <person name="Tank M."/>
            <person name="Neufeld J.D."/>
        </authorList>
    </citation>
    <scope>NUCLEOTIDE SEQUENCE</scope>
    <source>
        <strain evidence="16">L227-S17</strain>
    </source>
</reference>
<keyword evidence="11 13" id="KW-0030">Aminoacyl-tRNA synthetase</keyword>
<feature type="short sequence motif" description="'HIGH' region" evidence="13">
    <location>
        <begin position="31"/>
        <end position="41"/>
    </location>
</feature>
<dbReference type="SMART" id="SM00840">
    <property type="entry name" value="DALR_2"/>
    <property type="match status" value="1"/>
</dbReference>
<evidence type="ECO:0000313" key="16">
    <source>
        <dbReference type="EMBL" id="WJW65543.1"/>
    </source>
</evidence>
<dbReference type="PRINTS" id="PR00983">
    <property type="entry name" value="TRNASYNTHCYS"/>
</dbReference>
<evidence type="ECO:0000313" key="18">
    <source>
        <dbReference type="Proteomes" id="UP001431572"/>
    </source>
</evidence>
<dbReference type="RefSeq" id="WP_341467427.1">
    <property type="nucleotide sequence ID" value="NZ_CP128399.1"/>
</dbReference>
<evidence type="ECO:0000256" key="5">
    <source>
        <dbReference type="ARBA" id="ARBA00022598"/>
    </source>
</evidence>
<dbReference type="EMBL" id="JACATZ010000001">
    <property type="protein sequence ID" value="NWJ46165.1"/>
    <property type="molecule type" value="Genomic_DNA"/>
</dbReference>
<proteinExistence type="inferred from homology"/>
<comment type="subunit">
    <text evidence="3 13">Monomer.</text>
</comment>
<keyword evidence="5 13" id="KW-0436">Ligase</keyword>
<dbReference type="FunFam" id="3.40.50.620:FF:000009">
    <property type="entry name" value="Cysteine--tRNA ligase"/>
    <property type="match status" value="1"/>
</dbReference>
<evidence type="ECO:0000259" key="14">
    <source>
        <dbReference type="SMART" id="SM00840"/>
    </source>
</evidence>
<dbReference type="InterPro" id="IPR015273">
    <property type="entry name" value="Cys-tRNA-synt_Ia_DALR"/>
</dbReference>
<gene>
    <name evidence="13 16" type="primary">cysS</name>
    <name evidence="15" type="ORF">HXX08_09825</name>
    <name evidence="16" type="ORF">OZ401_001309</name>
</gene>
<feature type="binding site" evidence="13">
    <location>
        <position position="235"/>
    </location>
    <ligand>
        <name>Zn(2+)</name>
        <dbReference type="ChEBI" id="CHEBI:29105"/>
    </ligand>
</feature>
<dbReference type="CDD" id="cd00672">
    <property type="entry name" value="CysRS_core"/>
    <property type="match status" value="1"/>
</dbReference>
<dbReference type="InterPro" id="IPR009080">
    <property type="entry name" value="tRNAsynth_Ia_anticodon-bd"/>
</dbReference>
<evidence type="ECO:0000256" key="8">
    <source>
        <dbReference type="ARBA" id="ARBA00022833"/>
    </source>
</evidence>
<protein>
    <recommendedName>
        <fullName evidence="13">Cysteine--tRNA ligase</fullName>
        <ecNumber evidence="13">6.1.1.16</ecNumber>
    </recommendedName>
    <alternativeName>
        <fullName evidence="13">Cysteinyl-tRNA synthetase</fullName>
        <shortName evidence="13">CysRS</shortName>
    </alternativeName>
</protein>
<evidence type="ECO:0000256" key="12">
    <source>
        <dbReference type="ARBA" id="ARBA00047398"/>
    </source>
</evidence>
<dbReference type="InterPro" id="IPR015803">
    <property type="entry name" value="Cys-tRNA-ligase"/>
</dbReference>
<keyword evidence="6 13" id="KW-0479">Metal-binding</keyword>
<comment type="catalytic activity">
    <reaction evidence="12 13">
        <text>tRNA(Cys) + L-cysteine + ATP = L-cysteinyl-tRNA(Cys) + AMP + diphosphate</text>
        <dbReference type="Rhea" id="RHEA:17773"/>
        <dbReference type="Rhea" id="RHEA-COMP:9661"/>
        <dbReference type="Rhea" id="RHEA-COMP:9679"/>
        <dbReference type="ChEBI" id="CHEBI:30616"/>
        <dbReference type="ChEBI" id="CHEBI:33019"/>
        <dbReference type="ChEBI" id="CHEBI:35235"/>
        <dbReference type="ChEBI" id="CHEBI:78442"/>
        <dbReference type="ChEBI" id="CHEBI:78517"/>
        <dbReference type="ChEBI" id="CHEBI:456215"/>
        <dbReference type="EC" id="6.1.1.16"/>
    </reaction>
</comment>
<dbReference type="Gene3D" id="3.40.50.620">
    <property type="entry name" value="HUPs"/>
    <property type="match status" value="1"/>
</dbReference>
<evidence type="ECO:0000256" key="11">
    <source>
        <dbReference type="ARBA" id="ARBA00023146"/>
    </source>
</evidence>
<evidence type="ECO:0000256" key="1">
    <source>
        <dbReference type="ARBA" id="ARBA00004496"/>
    </source>
</evidence>
<comment type="subcellular location">
    <subcellularLocation>
        <location evidence="1 13">Cytoplasm</location>
    </subcellularLocation>
</comment>
<evidence type="ECO:0000256" key="13">
    <source>
        <dbReference type="HAMAP-Rule" id="MF_00041"/>
    </source>
</evidence>
<evidence type="ECO:0000256" key="7">
    <source>
        <dbReference type="ARBA" id="ARBA00022741"/>
    </source>
</evidence>
<dbReference type="EC" id="6.1.1.16" evidence="13"/>
<dbReference type="Proteomes" id="UP000521676">
    <property type="component" value="Unassembled WGS sequence"/>
</dbReference>
<dbReference type="GO" id="GO:0005524">
    <property type="term" value="F:ATP binding"/>
    <property type="evidence" value="ECO:0007669"/>
    <property type="project" value="UniProtKB-UniRule"/>
</dbReference>
<comment type="similarity">
    <text evidence="2 13">Belongs to the class-I aminoacyl-tRNA synthetase family.</text>
</comment>
<evidence type="ECO:0000256" key="6">
    <source>
        <dbReference type="ARBA" id="ARBA00022723"/>
    </source>
</evidence>
<dbReference type="GO" id="GO:0008270">
    <property type="term" value="F:zinc ion binding"/>
    <property type="evidence" value="ECO:0007669"/>
    <property type="project" value="UniProtKB-UniRule"/>
</dbReference>
<comment type="cofactor">
    <cofactor evidence="13">
        <name>Zn(2+)</name>
        <dbReference type="ChEBI" id="CHEBI:29105"/>
    </cofactor>
    <text evidence="13">Binds 1 zinc ion per subunit.</text>
</comment>
<dbReference type="GO" id="GO:0005829">
    <property type="term" value="C:cytosol"/>
    <property type="evidence" value="ECO:0007669"/>
    <property type="project" value="TreeGrafter"/>
</dbReference>
<feature type="binding site" evidence="13">
    <location>
        <position position="210"/>
    </location>
    <ligand>
        <name>Zn(2+)</name>
        <dbReference type="ChEBI" id="CHEBI:29105"/>
    </ligand>
</feature>
<dbReference type="HAMAP" id="MF_00041">
    <property type="entry name" value="Cys_tRNA_synth"/>
    <property type="match status" value="1"/>
</dbReference>
<keyword evidence="7 13" id="KW-0547">Nucleotide-binding</keyword>
<dbReference type="SUPFAM" id="SSF47323">
    <property type="entry name" value="Anticodon-binding domain of a subclass of class I aminoacyl-tRNA synthetases"/>
    <property type="match status" value="1"/>
</dbReference>
<keyword evidence="4 13" id="KW-0963">Cytoplasm</keyword>
<evidence type="ECO:0000256" key="4">
    <source>
        <dbReference type="ARBA" id="ARBA00022490"/>
    </source>
</evidence>
<dbReference type="InterPro" id="IPR024909">
    <property type="entry name" value="Cys-tRNA/MSH_ligase"/>
</dbReference>
<evidence type="ECO:0000313" key="15">
    <source>
        <dbReference type="EMBL" id="NWJ46165.1"/>
    </source>
</evidence>
<dbReference type="Pfam" id="PF09190">
    <property type="entry name" value="DALR_2"/>
    <property type="match status" value="1"/>
</dbReference>
<keyword evidence="10 13" id="KW-0648">Protein biosynthesis</keyword>
<feature type="binding site" evidence="13">
    <location>
        <position position="239"/>
    </location>
    <ligand>
        <name>Zn(2+)</name>
        <dbReference type="ChEBI" id="CHEBI:29105"/>
    </ligand>
</feature>
<feature type="short sequence motif" description="'KMSKS' region" evidence="13">
    <location>
        <begin position="268"/>
        <end position="272"/>
    </location>
</feature>
<dbReference type="EMBL" id="CP128399">
    <property type="protein sequence ID" value="WJW65543.1"/>
    <property type="molecule type" value="Genomic_DNA"/>
</dbReference>
<dbReference type="AlphaFoldDB" id="A0A8T7M3K3"/>
<dbReference type="Gene3D" id="1.20.120.1910">
    <property type="entry name" value="Cysteine-tRNA ligase, C-terminal anti-codon recognition domain"/>
    <property type="match status" value="1"/>
</dbReference>
<evidence type="ECO:0000256" key="3">
    <source>
        <dbReference type="ARBA" id="ARBA00011245"/>
    </source>
</evidence>